<keyword evidence="8 10" id="KW-0067">ATP-binding</keyword>
<reference evidence="15 16" key="1">
    <citation type="journal article" date="2011" name="Proc. Natl. Acad. Sci. U.S.A.">
        <title>Evolutionary erosion of yeast sex chromosomes by mating-type switching accidents.</title>
        <authorList>
            <person name="Gordon J.L."/>
            <person name="Armisen D."/>
            <person name="Proux-Wera E."/>
            <person name="Oheigeartaigh S.S."/>
            <person name="Byrne K.P."/>
            <person name="Wolfe K.H."/>
        </authorList>
    </citation>
    <scope>NUCLEOTIDE SEQUENCE [LARGE SCALE GENOMIC DNA]</scope>
    <source>
        <strain evidence="16">ATCC 10597 / BCRC 20456 / CBS 421 / NBRC 0211 / NRRL Y-12639</strain>
    </source>
</reference>
<dbReference type="Pfam" id="PF03199">
    <property type="entry name" value="GSH_synthase"/>
    <property type="match status" value="1"/>
</dbReference>
<dbReference type="GO" id="GO:0005829">
    <property type="term" value="C:cytosol"/>
    <property type="evidence" value="ECO:0007669"/>
    <property type="project" value="TreeGrafter"/>
</dbReference>
<dbReference type="InterPro" id="IPR014709">
    <property type="entry name" value="Glutathione_synthase_C_euk"/>
</dbReference>
<dbReference type="EMBL" id="HE580267">
    <property type="protein sequence ID" value="CCD23011.1"/>
    <property type="molecule type" value="Genomic_DNA"/>
</dbReference>
<evidence type="ECO:0000256" key="7">
    <source>
        <dbReference type="ARBA" id="ARBA00022741"/>
    </source>
</evidence>
<evidence type="ECO:0000256" key="12">
    <source>
        <dbReference type="PIRSR" id="PIRSR001558-2"/>
    </source>
</evidence>
<keyword evidence="7 10" id="KW-0547">Nucleotide-binding</keyword>
<evidence type="ECO:0000256" key="3">
    <source>
        <dbReference type="ARBA" id="ARBA00011738"/>
    </source>
</evidence>
<dbReference type="HOGENOM" id="CLU_025152_2_1_1"/>
<feature type="binding site" evidence="11">
    <location>
        <position position="498"/>
    </location>
    <ligand>
        <name>ATP</name>
        <dbReference type="ChEBI" id="CHEBI:30616"/>
    </ligand>
</feature>
<feature type="compositionally biased region" description="Low complexity" evidence="13">
    <location>
        <begin position="1"/>
        <end position="10"/>
    </location>
</feature>
<feature type="binding site" evidence="11">
    <location>
        <position position="144"/>
    </location>
    <ligand>
        <name>ATP</name>
        <dbReference type="ChEBI" id="CHEBI:30616"/>
    </ligand>
</feature>
<dbReference type="Gene3D" id="3.30.1490.80">
    <property type="match status" value="1"/>
</dbReference>
<feature type="binding site" evidence="12">
    <location>
        <position position="163"/>
    </location>
    <ligand>
        <name>Mg(2+)</name>
        <dbReference type="ChEBI" id="CHEBI:18420"/>
    </ligand>
</feature>
<dbReference type="EC" id="6.3.2.3" evidence="10"/>
<dbReference type="Gene3D" id="3.40.50.1760">
    <property type="entry name" value="Glutathione synthase, substrate-binding domain superfamily, eukaryotic"/>
    <property type="match status" value="1"/>
</dbReference>
<keyword evidence="6 10" id="KW-0479">Metal-binding</keyword>
<feature type="binding site" evidence="11">
    <location>
        <position position="415"/>
    </location>
    <ligand>
        <name>ATP</name>
        <dbReference type="ChEBI" id="CHEBI:30616"/>
    </ligand>
</feature>
<sequence>MTSSTTSDASVADDEAPRPPLPKLPRSTLNDSLLPELYKWSLSHGLMVYKENSTPNEATMVPLTAYPTPIPRKAFEAAIDVQLPFNQLYAKISTVGTDQESSFISKVSSKLAKSDPTFTGKLWTLQRKLFNQPSLQSFNLGIFRSDYLIDKTNFSSIKQVEFNTISVSFAGFSNKVAQLHSHLNRLGLYDPSGKNKQVYFDEVPVSNPANGFAKSMKKAIEFYSASSTYTTDRELVVAFIIQRNERNVFDQKCIEDELWESYGIKSIRLTFDDVVNELEYVKNDDERRLIVKRTGQEIAVVYYRTGYTFDDYISEKDWDARFFLEQSFAIKAPNLLTQLSGTKKIQQLLTDDKVLSQFIGDDEELRAKLNDTFVKIYPLDNTEMGEMGKKLATDPKLCENYVLKPQREGGGNNIYKKDIPKFLSTLNENEWDAYILMELIHNEPSLDNIICRNDEIFPLPILSELGIYGTIIFDDKGGIYYNHCPGWLLRSKFETSDEGGVVAGFGCLDSVFLY</sequence>
<dbReference type="PANTHER" id="PTHR11130">
    <property type="entry name" value="GLUTATHIONE SYNTHETASE"/>
    <property type="match status" value="1"/>
</dbReference>
<dbReference type="GO" id="GO:0042803">
    <property type="term" value="F:protein homodimerization activity"/>
    <property type="evidence" value="ECO:0007669"/>
    <property type="project" value="EnsemblFungi"/>
</dbReference>
<feature type="region of interest" description="Disordered" evidence="13">
    <location>
        <begin position="1"/>
        <end position="28"/>
    </location>
</feature>
<evidence type="ECO:0000256" key="10">
    <source>
        <dbReference type="PIRNR" id="PIRNR001558"/>
    </source>
</evidence>
<evidence type="ECO:0000256" key="11">
    <source>
        <dbReference type="PIRSR" id="PIRSR001558-1"/>
    </source>
</evidence>
<protein>
    <recommendedName>
        <fullName evidence="10">Glutathione synthetase</fullName>
        <shortName evidence="10">GSH-S</shortName>
        <ecNumber evidence="10">6.3.2.3</ecNumber>
    </recommendedName>
</protein>
<evidence type="ECO:0000256" key="8">
    <source>
        <dbReference type="ARBA" id="ARBA00022840"/>
    </source>
</evidence>
<comment type="subunit">
    <text evidence="3">Homodimer.</text>
</comment>
<evidence type="ECO:0000313" key="15">
    <source>
        <dbReference type="EMBL" id="CCD23011.1"/>
    </source>
</evidence>
<evidence type="ECO:0000256" key="4">
    <source>
        <dbReference type="ARBA" id="ARBA00022598"/>
    </source>
</evidence>
<comment type="catalytic activity">
    <reaction evidence="10">
        <text>gamma-L-glutamyl-L-cysteine + glycine + ATP = glutathione + ADP + phosphate + H(+)</text>
        <dbReference type="Rhea" id="RHEA:13557"/>
        <dbReference type="ChEBI" id="CHEBI:15378"/>
        <dbReference type="ChEBI" id="CHEBI:30616"/>
        <dbReference type="ChEBI" id="CHEBI:43474"/>
        <dbReference type="ChEBI" id="CHEBI:57305"/>
        <dbReference type="ChEBI" id="CHEBI:57925"/>
        <dbReference type="ChEBI" id="CHEBI:58173"/>
        <dbReference type="ChEBI" id="CHEBI:456216"/>
        <dbReference type="EC" id="6.3.2.3"/>
    </reaction>
</comment>
<evidence type="ECO:0000259" key="14">
    <source>
        <dbReference type="Pfam" id="PF03199"/>
    </source>
</evidence>
<keyword evidence="5 10" id="KW-0317">Glutathione biosynthesis</keyword>
<feature type="binding site" evidence="11">
    <location>
        <position position="490"/>
    </location>
    <ligand>
        <name>substrate</name>
    </ligand>
</feature>
<dbReference type="InterPro" id="IPR016185">
    <property type="entry name" value="PreATP-grasp_dom_sf"/>
</dbReference>
<dbReference type="PIRSF" id="PIRSF001558">
    <property type="entry name" value="GSHase"/>
    <property type="match status" value="1"/>
</dbReference>
<dbReference type="KEGG" id="ndi:NDAI_0A08580"/>
<keyword evidence="16" id="KW-1185">Reference proteome</keyword>
<organism evidence="15 16">
    <name type="scientific">Naumovozyma dairenensis (strain ATCC 10597 / BCRC 20456 / CBS 421 / NBRC 0211 / NRRL Y-12639)</name>
    <name type="common">Saccharomyces dairenensis</name>
    <dbReference type="NCBI Taxonomy" id="1071378"/>
    <lineage>
        <taxon>Eukaryota</taxon>
        <taxon>Fungi</taxon>
        <taxon>Dikarya</taxon>
        <taxon>Ascomycota</taxon>
        <taxon>Saccharomycotina</taxon>
        <taxon>Saccharomycetes</taxon>
        <taxon>Saccharomycetales</taxon>
        <taxon>Saccharomycetaceae</taxon>
        <taxon>Naumovozyma</taxon>
    </lineage>
</organism>
<feature type="binding site" evidence="12">
    <location>
        <position position="161"/>
    </location>
    <ligand>
        <name>Mg(2+)</name>
        <dbReference type="ChEBI" id="CHEBI:18420"/>
    </ligand>
</feature>
<gene>
    <name evidence="15" type="primary">NDAI0A08580</name>
    <name evidence="15" type="ordered locus">NDAI_0A08580</name>
</gene>
<accession>G0W5C3</accession>
<feature type="binding site" evidence="11">
    <location>
        <position position="343"/>
    </location>
    <ligand>
        <name>ATP</name>
        <dbReference type="ChEBI" id="CHEBI:30616"/>
    </ligand>
</feature>
<dbReference type="STRING" id="1071378.G0W5C3"/>
<dbReference type="SUPFAM" id="SSF56059">
    <property type="entry name" value="Glutathione synthetase ATP-binding domain-like"/>
    <property type="match status" value="1"/>
</dbReference>
<proteinExistence type="inferred from homology"/>
<feature type="domain" description="Glutathione synthase substrate-binding" evidence="14">
    <location>
        <begin position="236"/>
        <end position="340"/>
    </location>
</feature>
<feature type="binding site" evidence="12">
    <location>
        <position position="408"/>
    </location>
    <ligand>
        <name>Mg(2+)</name>
        <dbReference type="ChEBI" id="CHEBI:18420"/>
    </ligand>
</feature>
<dbReference type="eggNOG" id="KOG0021">
    <property type="taxonomic scope" value="Eukaryota"/>
</dbReference>
<feature type="binding site" evidence="11">
    <location>
        <position position="161"/>
    </location>
    <ligand>
        <name>ATP</name>
        <dbReference type="ChEBI" id="CHEBI:30616"/>
    </ligand>
</feature>
<dbReference type="GeneID" id="11495438"/>
<evidence type="ECO:0000256" key="2">
    <source>
        <dbReference type="ARBA" id="ARBA00010385"/>
    </source>
</evidence>
<dbReference type="NCBIfam" id="TIGR01986">
    <property type="entry name" value="glut_syn_euk"/>
    <property type="match status" value="1"/>
</dbReference>
<evidence type="ECO:0000313" key="16">
    <source>
        <dbReference type="Proteomes" id="UP000000689"/>
    </source>
</evidence>
<feature type="binding site" evidence="11">
    <location>
        <position position="492"/>
    </location>
    <ligand>
        <name>ATP</name>
        <dbReference type="ChEBI" id="CHEBI:30616"/>
    </ligand>
</feature>
<evidence type="ECO:0000256" key="9">
    <source>
        <dbReference type="ARBA" id="ARBA00022842"/>
    </source>
</evidence>
<dbReference type="GO" id="GO:0005524">
    <property type="term" value="F:ATP binding"/>
    <property type="evidence" value="ECO:0007669"/>
    <property type="project" value="UniProtKB-UniRule"/>
</dbReference>
<dbReference type="AlphaFoldDB" id="G0W5C3"/>
<keyword evidence="4 10" id="KW-0436">Ligase</keyword>
<dbReference type="FunFam" id="3.40.50.1760:FF:000001">
    <property type="entry name" value="Glutathione synthetase"/>
    <property type="match status" value="1"/>
</dbReference>
<dbReference type="InterPro" id="IPR004887">
    <property type="entry name" value="GSH_synth_subst-bd"/>
</dbReference>
<dbReference type="InterPro" id="IPR037013">
    <property type="entry name" value="GSH-S_sub-bd_sf"/>
</dbReference>
<evidence type="ECO:0000256" key="6">
    <source>
        <dbReference type="ARBA" id="ARBA00022723"/>
    </source>
</evidence>
<evidence type="ECO:0000256" key="5">
    <source>
        <dbReference type="ARBA" id="ARBA00022684"/>
    </source>
</evidence>
<comment type="pathway">
    <text evidence="1 10">Sulfur metabolism; glutathione biosynthesis; glutathione from L-cysteine and L-glutamate: step 2/2.</text>
</comment>
<evidence type="ECO:0000256" key="13">
    <source>
        <dbReference type="SAM" id="MobiDB-lite"/>
    </source>
</evidence>
<dbReference type="PANTHER" id="PTHR11130:SF0">
    <property type="entry name" value="GLUTATHIONE SYNTHETASE"/>
    <property type="match status" value="1"/>
</dbReference>
<name>G0W5C3_NAUDC</name>
<dbReference type="Proteomes" id="UP000000689">
    <property type="component" value="Chromosome 1"/>
</dbReference>
<dbReference type="OrthoDB" id="2020073at2759"/>
<dbReference type="InterPro" id="IPR005615">
    <property type="entry name" value="Glutathione_synthase"/>
</dbReference>
<dbReference type="Gene3D" id="1.10.1080.10">
    <property type="entry name" value="Glutathione Synthetase, Chain A, domain 3"/>
    <property type="match status" value="1"/>
</dbReference>
<dbReference type="UniPathway" id="UPA00142">
    <property type="reaction ID" value="UER00210"/>
</dbReference>
<dbReference type="Pfam" id="PF03917">
    <property type="entry name" value="GSH_synth_ATP"/>
    <property type="match status" value="1"/>
</dbReference>
<dbReference type="OMA" id="NGLVMYP"/>
<dbReference type="GO" id="GO:0004363">
    <property type="term" value="F:glutathione synthase activity"/>
    <property type="evidence" value="ECO:0007669"/>
    <property type="project" value="UniProtKB-UniRule"/>
</dbReference>
<keyword evidence="9 10" id="KW-0460">Magnesium</keyword>
<feature type="binding site" evidence="11">
    <location>
        <begin position="404"/>
        <end position="413"/>
    </location>
    <ligand>
        <name>ATP</name>
        <dbReference type="ChEBI" id="CHEBI:30616"/>
    </ligand>
</feature>
<feature type="binding site" evidence="11">
    <location>
        <position position="464"/>
    </location>
    <ligand>
        <name>ATP</name>
        <dbReference type="ChEBI" id="CHEBI:30616"/>
    </ligand>
</feature>
<dbReference type="GO" id="GO:0043295">
    <property type="term" value="F:glutathione binding"/>
    <property type="evidence" value="ECO:0007669"/>
    <property type="project" value="UniProtKB-UniRule"/>
</dbReference>
<dbReference type="Gene3D" id="3.30.470.20">
    <property type="entry name" value="ATP-grasp fold, B domain"/>
    <property type="match status" value="1"/>
</dbReference>
<comment type="similarity">
    <text evidence="2 10">Belongs to the eukaryotic GSH synthase family.</text>
</comment>
<dbReference type="SUPFAM" id="SSF52440">
    <property type="entry name" value="PreATP-grasp domain"/>
    <property type="match status" value="1"/>
</dbReference>
<dbReference type="GO" id="GO:0000287">
    <property type="term" value="F:magnesium ion binding"/>
    <property type="evidence" value="ECO:0007669"/>
    <property type="project" value="UniProtKB-UniRule"/>
</dbReference>
<dbReference type="FunFam" id="3.30.1490.50:FF:000002">
    <property type="entry name" value="Glutathione synthetase"/>
    <property type="match status" value="1"/>
</dbReference>
<dbReference type="InterPro" id="IPR014049">
    <property type="entry name" value="Glutathione_synthase_N_euk"/>
</dbReference>
<dbReference type="Gene3D" id="3.30.1490.50">
    <property type="match status" value="1"/>
</dbReference>
<dbReference type="InterPro" id="IPR014042">
    <property type="entry name" value="Glutathione_synthase_a-hlx"/>
</dbReference>
<feature type="binding site" evidence="11">
    <location>
        <begin position="437"/>
        <end position="440"/>
    </location>
    <ligand>
        <name>ATP</name>
        <dbReference type="ChEBI" id="CHEBI:30616"/>
    </ligand>
</feature>
<feature type="binding site" evidence="11">
    <location>
        <position position="251"/>
    </location>
    <ligand>
        <name>substrate</name>
    </ligand>
</feature>
<dbReference type="RefSeq" id="XP_003668254.1">
    <property type="nucleotide sequence ID" value="XM_003668206.1"/>
</dbReference>
<evidence type="ECO:0000256" key="1">
    <source>
        <dbReference type="ARBA" id="ARBA00004965"/>
    </source>
</evidence>
<comment type="cofactor">
    <cofactor evidence="10 12">
        <name>Mg(2+)</name>
        <dbReference type="ChEBI" id="CHEBI:18420"/>
    </cofactor>
    <text evidence="10 12">Binds 1 Mg(2+) ion per subunit.</text>
</comment>